<dbReference type="AlphaFoldDB" id="A0A841GZS7"/>
<keyword evidence="1" id="KW-1133">Transmembrane helix</keyword>
<evidence type="ECO:0000256" key="1">
    <source>
        <dbReference type="SAM" id="Phobius"/>
    </source>
</evidence>
<proteinExistence type="predicted"/>
<dbReference type="RefSeq" id="WP_170033847.1">
    <property type="nucleotide sequence ID" value="NZ_JABDTL010000001.1"/>
</dbReference>
<name>A0A841GZS7_9BACT</name>
<evidence type="ECO:0000313" key="3">
    <source>
        <dbReference type="Proteomes" id="UP000582837"/>
    </source>
</evidence>
<sequence length="364" mass="39655">MYRNCIFCSAALGSNDAVERFPVGRTLAFDGEKGRLWAVCRRCARWNLAPLEERWEAIEDAERLFRDTRLRVQSENIGVAKLRDGTRLIRVGEALAGEVAALRYGSQIASRNQRAMVAGGAATVIGLGVAVAGFIAAPIGVVGAFQTYHFYKSVLRYSRGLRTVGIVDSRIAGEPARVRLRRSHLKDAWFNLPDDGLGIALHLPFSVEEVDPSARGPVQNRIRRRPLVLRGDEARSLMSRALVHVNVDGAPAHRVHDAAEALHAAGSAAEYLNHTAHRRLLLNGGDPRSAAFSAPVGVLRGVDARPDPVISLALEMALHEESERRAMEGELSALEAMWREAEQIAAIADRLPDIPASDPPRLGA</sequence>
<dbReference type="Proteomes" id="UP000582837">
    <property type="component" value="Unassembled WGS sequence"/>
</dbReference>
<comment type="caution">
    <text evidence="2">The sequence shown here is derived from an EMBL/GenBank/DDBJ whole genome shotgun (WGS) entry which is preliminary data.</text>
</comment>
<dbReference type="EMBL" id="JACHIA010000007">
    <property type="protein sequence ID" value="MBB6071179.1"/>
    <property type="molecule type" value="Genomic_DNA"/>
</dbReference>
<evidence type="ECO:0000313" key="2">
    <source>
        <dbReference type="EMBL" id="MBB6071179.1"/>
    </source>
</evidence>
<keyword evidence="1" id="KW-0472">Membrane</keyword>
<feature type="transmembrane region" description="Helical" evidence="1">
    <location>
        <begin position="117"/>
        <end position="145"/>
    </location>
</feature>
<keyword evidence="3" id="KW-1185">Reference proteome</keyword>
<accession>A0A841GZS7</accession>
<keyword evidence="1" id="KW-0812">Transmembrane</keyword>
<gene>
    <name evidence="2" type="ORF">HNQ61_002803</name>
</gene>
<protein>
    <submittedName>
        <fullName evidence="2">Uncharacterized protein</fullName>
    </submittedName>
</protein>
<reference evidence="2 3" key="1">
    <citation type="submission" date="2020-08" db="EMBL/GenBank/DDBJ databases">
        <title>Genomic Encyclopedia of Type Strains, Phase IV (KMG-IV): sequencing the most valuable type-strain genomes for metagenomic binning, comparative biology and taxonomic classification.</title>
        <authorList>
            <person name="Goeker M."/>
        </authorList>
    </citation>
    <scope>NUCLEOTIDE SEQUENCE [LARGE SCALE GENOMIC DNA]</scope>
    <source>
        <strain evidence="2 3">DSM 29007</strain>
    </source>
</reference>
<organism evidence="2 3">
    <name type="scientific">Longimicrobium terrae</name>
    <dbReference type="NCBI Taxonomy" id="1639882"/>
    <lineage>
        <taxon>Bacteria</taxon>
        <taxon>Pseudomonadati</taxon>
        <taxon>Gemmatimonadota</taxon>
        <taxon>Longimicrobiia</taxon>
        <taxon>Longimicrobiales</taxon>
        <taxon>Longimicrobiaceae</taxon>
        <taxon>Longimicrobium</taxon>
    </lineage>
</organism>